<dbReference type="OrthoDB" id="10386502at2759"/>
<evidence type="ECO:0000313" key="3">
    <source>
        <dbReference type="EnsemblMetazoa" id="ASIC020107-PA"/>
    </source>
</evidence>
<dbReference type="OMA" id="CLGIMQE"/>
<dbReference type="EMBL" id="KE525361">
    <property type="protein sequence ID" value="KFB51940.1"/>
    <property type="molecule type" value="Genomic_DNA"/>
</dbReference>
<dbReference type="SUPFAM" id="SSF57716">
    <property type="entry name" value="Glucocorticoid receptor-like (DNA-binding domain)"/>
    <property type="match status" value="1"/>
</dbReference>
<reference evidence="3" key="2">
    <citation type="submission" date="2020-05" db="UniProtKB">
        <authorList>
            <consortium name="EnsemblMetazoa"/>
        </authorList>
    </citation>
    <scope>IDENTIFICATION</scope>
</reference>
<feature type="domain" description="ZAD" evidence="1">
    <location>
        <begin position="275"/>
        <end position="328"/>
    </location>
</feature>
<dbReference type="AlphaFoldDB" id="A0A084WNZ6"/>
<dbReference type="Gene3D" id="3.40.1800.20">
    <property type="match status" value="1"/>
</dbReference>
<dbReference type="GO" id="GO:0005634">
    <property type="term" value="C:nucleus"/>
    <property type="evidence" value="ECO:0007669"/>
    <property type="project" value="InterPro"/>
</dbReference>
<keyword evidence="4" id="KW-1185">Reference proteome</keyword>
<dbReference type="InterPro" id="IPR012934">
    <property type="entry name" value="Znf_AD"/>
</dbReference>
<evidence type="ECO:0000313" key="2">
    <source>
        <dbReference type="EMBL" id="KFB51940.1"/>
    </source>
</evidence>
<evidence type="ECO:0000313" key="4">
    <source>
        <dbReference type="Proteomes" id="UP000030765"/>
    </source>
</evidence>
<dbReference type="EnsemblMetazoa" id="ASIC020107-RA">
    <property type="protein sequence ID" value="ASIC020107-PA"/>
    <property type="gene ID" value="ASIC020107"/>
</dbReference>
<evidence type="ECO:0000259" key="1">
    <source>
        <dbReference type="Pfam" id="PF07776"/>
    </source>
</evidence>
<dbReference type="Proteomes" id="UP000030765">
    <property type="component" value="Unassembled WGS sequence"/>
</dbReference>
<dbReference type="Pfam" id="PF07776">
    <property type="entry name" value="zf-AD"/>
    <property type="match status" value="1"/>
</dbReference>
<name>A0A084WNZ6_ANOSI</name>
<sequence>MDLESIYLVENLSTYNFEDTVFLAADIDAIVEKLMQPLVPKEVEKILFLAHVLKTTIHICRTIVHNYETLEELLKVNWSAKQHGVKKMEFYEKLASDDPVKMICNRILLARDGAGCLGIMQEFYRMHYSKEAFKAMLRNVHKSIPLISANNTFNVFKASIFRTNDSHASLEPPSCDAITRQAKSTTGTDIITLSKSMNSPNFTKDIDEFQERIANPANEEVISKQILMLGKLFNNTQSLKRYQEALKNDLFYRANMMLLKLYHDRLLAKNICYDTSEINVKEIYECCTGLTVDREDGLPRYICDVCCQGLLQFHALRKQMLESNAYLTTYAESPTSM</sequence>
<gene>
    <name evidence="2" type="ORF">ZHAS_00020107</name>
</gene>
<dbReference type="EMBL" id="ATLV01024801">
    <property type="status" value="NOT_ANNOTATED_CDS"/>
    <property type="molecule type" value="Genomic_DNA"/>
</dbReference>
<proteinExistence type="predicted"/>
<dbReference type="GO" id="GO:0008270">
    <property type="term" value="F:zinc ion binding"/>
    <property type="evidence" value="ECO:0007669"/>
    <property type="project" value="InterPro"/>
</dbReference>
<dbReference type="VEuPathDB" id="VectorBase:ASIC020107"/>
<accession>A0A084WNZ6</accession>
<reference evidence="2 4" key="1">
    <citation type="journal article" date="2014" name="BMC Genomics">
        <title>Genome sequence of Anopheles sinensis provides insight into genetics basis of mosquito competence for malaria parasites.</title>
        <authorList>
            <person name="Zhou D."/>
            <person name="Zhang D."/>
            <person name="Ding G."/>
            <person name="Shi L."/>
            <person name="Hou Q."/>
            <person name="Ye Y."/>
            <person name="Xu Y."/>
            <person name="Zhou H."/>
            <person name="Xiong C."/>
            <person name="Li S."/>
            <person name="Yu J."/>
            <person name="Hong S."/>
            <person name="Yu X."/>
            <person name="Zou P."/>
            <person name="Chen C."/>
            <person name="Chang X."/>
            <person name="Wang W."/>
            <person name="Lv Y."/>
            <person name="Sun Y."/>
            <person name="Ma L."/>
            <person name="Shen B."/>
            <person name="Zhu C."/>
        </authorList>
    </citation>
    <scope>NUCLEOTIDE SEQUENCE [LARGE SCALE GENOMIC DNA]</scope>
</reference>
<organism evidence="2">
    <name type="scientific">Anopheles sinensis</name>
    <name type="common">Mosquito</name>
    <dbReference type="NCBI Taxonomy" id="74873"/>
    <lineage>
        <taxon>Eukaryota</taxon>
        <taxon>Metazoa</taxon>
        <taxon>Ecdysozoa</taxon>
        <taxon>Arthropoda</taxon>
        <taxon>Hexapoda</taxon>
        <taxon>Insecta</taxon>
        <taxon>Pterygota</taxon>
        <taxon>Neoptera</taxon>
        <taxon>Endopterygota</taxon>
        <taxon>Diptera</taxon>
        <taxon>Nematocera</taxon>
        <taxon>Culicoidea</taxon>
        <taxon>Culicidae</taxon>
        <taxon>Anophelinae</taxon>
        <taxon>Anopheles</taxon>
    </lineage>
</organism>
<protein>
    <submittedName>
        <fullName evidence="2">AGAP013387-PA-like protein</fullName>
    </submittedName>
</protein>